<gene>
    <name evidence="1" type="ORF">M422DRAFT_250436</name>
</gene>
<name>A0A0C9VTT1_SPHS4</name>
<reference evidence="1 2" key="1">
    <citation type="submission" date="2014-06" db="EMBL/GenBank/DDBJ databases">
        <title>Evolutionary Origins and Diversification of the Mycorrhizal Mutualists.</title>
        <authorList>
            <consortium name="DOE Joint Genome Institute"/>
            <consortium name="Mycorrhizal Genomics Consortium"/>
            <person name="Kohler A."/>
            <person name="Kuo A."/>
            <person name="Nagy L.G."/>
            <person name="Floudas D."/>
            <person name="Copeland A."/>
            <person name="Barry K.W."/>
            <person name="Cichocki N."/>
            <person name="Veneault-Fourrey C."/>
            <person name="LaButti K."/>
            <person name="Lindquist E.A."/>
            <person name="Lipzen A."/>
            <person name="Lundell T."/>
            <person name="Morin E."/>
            <person name="Murat C."/>
            <person name="Riley R."/>
            <person name="Ohm R."/>
            <person name="Sun H."/>
            <person name="Tunlid A."/>
            <person name="Henrissat B."/>
            <person name="Grigoriev I.V."/>
            <person name="Hibbett D.S."/>
            <person name="Martin F."/>
        </authorList>
    </citation>
    <scope>NUCLEOTIDE SEQUENCE [LARGE SCALE GENOMIC DNA]</scope>
    <source>
        <strain evidence="1 2">SS14</strain>
    </source>
</reference>
<dbReference type="OrthoDB" id="2690583at2759"/>
<protein>
    <submittedName>
        <fullName evidence="1">Unplaced genomic scaffold SPHSTscaffold_34, whole genome shotgun sequence</fullName>
    </submittedName>
</protein>
<evidence type="ECO:0000313" key="2">
    <source>
        <dbReference type="Proteomes" id="UP000054279"/>
    </source>
</evidence>
<organism evidence="1 2">
    <name type="scientific">Sphaerobolus stellatus (strain SS14)</name>
    <dbReference type="NCBI Taxonomy" id="990650"/>
    <lineage>
        <taxon>Eukaryota</taxon>
        <taxon>Fungi</taxon>
        <taxon>Dikarya</taxon>
        <taxon>Basidiomycota</taxon>
        <taxon>Agaricomycotina</taxon>
        <taxon>Agaricomycetes</taxon>
        <taxon>Phallomycetidae</taxon>
        <taxon>Geastrales</taxon>
        <taxon>Sphaerobolaceae</taxon>
        <taxon>Sphaerobolus</taxon>
    </lineage>
</organism>
<proteinExistence type="predicted"/>
<dbReference type="Proteomes" id="UP000054279">
    <property type="component" value="Unassembled WGS sequence"/>
</dbReference>
<accession>A0A0C9VTT1</accession>
<sequence>MNSKISTRSTSLTSLATLYHTQFIAQNSCIVVTIVEFPLGINDASSVDVINAIIYYWLPLDDTLPTDGLTYLILGKTVSITLTTSLLNEFEKDYLDFQNLFSFTAIGITGEFVAYNSGPFTVTITGWTYHRVLDAQQAQNSIDWFLYDENEHKTQGRLFNVPSIWIRNIKADLEEVNPYVNALHLFHNEDAHITTALELTEASSNSDFAAILHAGNTVNVQPCSVLIWKNSKRQPTFMLIYSQHYEPLQYPILVPHGTLGWGLTN</sequence>
<dbReference type="HOGENOM" id="CLU_1050402_0_0_1"/>
<keyword evidence="2" id="KW-1185">Reference proteome</keyword>
<dbReference type="EMBL" id="KN837109">
    <property type="protein sequence ID" value="KIJ46012.1"/>
    <property type="molecule type" value="Genomic_DNA"/>
</dbReference>
<evidence type="ECO:0000313" key="1">
    <source>
        <dbReference type="EMBL" id="KIJ46012.1"/>
    </source>
</evidence>
<dbReference type="AlphaFoldDB" id="A0A0C9VTT1"/>